<proteinExistence type="predicted"/>
<protein>
    <submittedName>
        <fullName evidence="2">Uncharacterized protein</fullName>
    </submittedName>
</protein>
<keyword evidence="1" id="KW-1133">Transmembrane helix</keyword>
<keyword evidence="1" id="KW-0812">Transmembrane</keyword>
<sequence length="167" mass="19201">MDESITSLNPSNGRKKLKFFLLLIPVSVFLFALFLYLQNTNKAVTEQTREKNENDESVFGNVKEKNPEIVDYKYFTSYTKDKDGNQVLSAITSKVLDIQGKSISLEKKNDSPLVVDTSANFSFYKYKKDLNDPLEIADFSEIKKDMTVTVFFDYNSNDNKVVFRSLE</sequence>
<evidence type="ECO:0000313" key="3">
    <source>
        <dbReference type="Proteomes" id="UP000177458"/>
    </source>
</evidence>
<dbReference type="Proteomes" id="UP000177458">
    <property type="component" value="Unassembled WGS sequence"/>
</dbReference>
<name>A0A1F4V3A2_UNCKA</name>
<evidence type="ECO:0000313" key="2">
    <source>
        <dbReference type="EMBL" id="OGC50963.1"/>
    </source>
</evidence>
<dbReference type="AlphaFoldDB" id="A0A1F4V3A2"/>
<comment type="caution">
    <text evidence="2">The sequence shown here is derived from an EMBL/GenBank/DDBJ whole genome shotgun (WGS) entry which is preliminary data.</text>
</comment>
<gene>
    <name evidence="2" type="ORF">A3A69_02400</name>
</gene>
<organism evidence="2 3">
    <name type="scientific">candidate division WWE3 bacterium RIFCSPLOWO2_01_FULL_37_15</name>
    <dbReference type="NCBI Taxonomy" id="1802622"/>
    <lineage>
        <taxon>Bacteria</taxon>
        <taxon>Katanobacteria</taxon>
    </lineage>
</organism>
<evidence type="ECO:0000256" key="1">
    <source>
        <dbReference type="SAM" id="Phobius"/>
    </source>
</evidence>
<dbReference type="EMBL" id="MEVF01000005">
    <property type="protein sequence ID" value="OGC50963.1"/>
    <property type="molecule type" value="Genomic_DNA"/>
</dbReference>
<keyword evidence="1" id="KW-0472">Membrane</keyword>
<accession>A0A1F4V3A2</accession>
<feature type="transmembrane region" description="Helical" evidence="1">
    <location>
        <begin position="19"/>
        <end position="37"/>
    </location>
</feature>
<reference evidence="2 3" key="1">
    <citation type="journal article" date="2016" name="Nat. Commun.">
        <title>Thousands of microbial genomes shed light on interconnected biogeochemical processes in an aquifer system.</title>
        <authorList>
            <person name="Anantharaman K."/>
            <person name="Brown C.T."/>
            <person name="Hug L.A."/>
            <person name="Sharon I."/>
            <person name="Castelle C.J."/>
            <person name="Probst A.J."/>
            <person name="Thomas B.C."/>
            <person name="Singh A."/>
            <person name="Wilkins M.J."/>
            <person name="Karaoz U."/>
            <person name="Brodie E.L."/>
            <person name="Williams K.H."/>
            <person name="Hubbard S.S."/>
            <person name="Banfield J.F."/>
        </authorList>
    </citation>
    <scope>NUCLEOTIDE SEQUENCE [LARGE SCALE GENOMIC DNA]</scope>
</reference>